<name>A0A9Q0ISB6_9TELE</name>
<organism evidence="11 12">
    <name type="scientific">Muraenolepis orangiensis</name>
    <name type="common">Patagonian moray cod</name>
    <dbReference type="NCBI Taxonomy" id="630683"/>
    <lineage>
        <taxon>Eukaryota</taxon>
        <taxon>Metazoa</taxon>
        <taxon>Chordata</taxon>
        <taxon>Craniata</taxon>
        <taxon>Vertebrata</taxon>
        <taxon>Euteleostomi</taxon>
        <taxon>Actinopterygii</taxon>
        <taxon>Neopterygii</taxon>
        <taxon>Teleostei</taxon>
        <taxon>Neoteleostei</taxon>
        <taxon>Acanthomorphata</taxon>
        <taxon>Zeiogadaria</taxon>
        <taxon>Gadariae</taxon>
        <taxon>Gadiformes</taxon>
        <taxon>Muraenolepidoidei</taxon>
        <taxon>Muraenolepididae</taxon>
        <taxon>Muraenolepis</taxon>
    </lineage>
</organism>
<keyword evidence="6 8" id="KW-0472">Membrane</keyword>
<evidence type="ECO:0000256" key="3">
    <source>
        <dbReference type="ARBA" id="ARBA00022692"/>
    </source>
</evidence>
<gene>
    <name evidence="11" type="ORF">NHX12_025490</name>
</gene>
<reference evidence="11" key="1">
    <citation type="submission" date="2022-07" db="EMBL/GenBank/DDBJ databases">
        <title>Chromosome-level genome of Muraenolepis orangiensis.</title>
        <authorList>
            <person name="Kim J."/>
        </authorList>
    </citation>
    <scope>NUCLEOTIDE SEQUENCE</scope>
    <source>
        <strain evidence="11">KU_S4_2022</strain>
        <tissue evidence="11">Muscle</tissue>
    </source>
</reference>
<feature type="signal peptide" evidence="9">
    <location>
        <begin position="1"/>
        <end position="18"/>
    </location>
</feature>
<sequence length="467" mass="52594">MDMWALLLIFCLSQPELARVLAQKQTDATWGLEDRDQSWNPHDRRRVVRESLSGGVAIDILPENMTRVVQVSQRYYLWQSSGPQDPRTEELWEDLSSLQLGPVRIHGILSTTHRQAARVALSFDFPFYGHMLRQITIATGGFIFTGEITHRMLTATQYIAPLMANFDPSFSHNSTVRYMDNGNLFVVQWDMVRLQGREDEGAFTFQAALHSNGTIAFNYRDVPVPLERINTTEHPVKVGLSDAFMALPSSQKSDGKQRTIYEYHRIEIDTTRIVTRSSFEFIPLPTCLQHTTCDLCLSSNLTTGCGWCNTLQRCSDGIDRHRQEWLDYNCSEEAKATCADYSHGGTEGWSSSFSFSTEPTASTMLGGDRLDAHDSQTVPPPPRITENTAIIAGVVAALVVLVALTLLAVYYINTHPTVAPPFYLMQGRTNNYWPSMKFRNQGCHSTYAEVELGVHEKDGFIEAEQCC</sequence>
<dbReference type="AlphaFoldDB" id="A0A9Q0ISB6"/>
<keyword evidence="7" id="KW-0325">Glycoprotein</keyword>
<dbReference type="InterPro" id="IPR002165">
    <property type="entry name" value="Plexin_repeat"/>
</dbReference>
<comment type="caution">
    <text evidence="11">The sequence shown here is derived from an EMBL/GenBank/DDBJ whole genome shotgun (WGS) entry which is preliminary data.</text>
</comment>
<dbReference type="Pfam" id="PF01437">
    <property type="entry name" value="PSI"/>
    <property type="match status" value="1"/>
</dbReference>
<keyword evidence="3 8" id="KW-0812">Transmembrane</keyword>
<protein>
    <recommendedName>
        <fullName evidence="10">PSI domain-containing protein</fullName>
    </recommendedName>
</protein>
<comment type="similarity">
    <text evidence="2">Belongs to the plexin family.</text>
</comment>
<evidence type="ECO:0000313" key="11">
    <source>
        <dbReference type="EMBL" id="KAJ3608443.1"/>
    </source>
</evidence>
<comment type="subcellular location">
    <subcellularLocation>
        <location evidence="1">Membrane</location>
        <topology evidence="1">Single-pass type I membrane protein</topology>
    </subcellularLocation>
</comment>
<evidence type="ECO:0000256" key="4">
    <source>
        <dbReference type="ARBA" id="ARBA00022729"/>
    </source>
</evidence>
<accession>A0A9Q0ISB6</accession>
<evidence type="ECO:0000256" key="6">
    <source>
        <dbReference type="ARBA" id="ARBA00023136"/>
    </source>
</evidence>
<evidence type="ECO:0000313" key="12">
    <source>
        <dbReference type="Proteomes" id="UP001148018"/>
    </source>
</evidence>
<dbReference type="PANTHER" id="PTHR13055:SF10">
    <property type="entry name" value="PLEXIN DOMAIN-CONTAINING PROTEIN 1"/>
    <property type="match status" value="1"/>
</dbReference>
<proteinExistence type="inferred from homology"/>
<feature type="chain" id="PRO_5040205485" description="PSI domain-containing protein" evidence="9">
    <location>
        <begin position="19"/>
        <end position="467"/>
    </location>
</feature>
<evidence type="ECO:0000256" key="9">
    <source>
        <dbReference type="SAM" id="SignalP"/>
    </source>
</evidence>
<evidence type="ECO:0000256" key="7">
    <source>
        <dbReference type="ARBA" id="ARBA00023180"/>
    </source>
</evidence>
<dbReference type="InterPro" id="IPR016201">
    <property type="entry name" value="PSI"/>
</dbReference>
<evidence type="ECO:0000256" key="5">
    <source>
        <dbReference type="ARBA" id="ARBA00022989"/>
    </source>
</evidence>
<keyword evidence="4 9" id="KW-0732">Signal</keyword>
<dbReference type="PANTHER" id="PTHR13055">
    <property type="entry name" value="TUMOR ENDOTHELIAL MARKER 7 RELATED"/>
    <property type="match status" value="1"/>
</dbReference>
<keyword evidence="12" id="KW-1185">Reference proteome</keyword>
<dbReference type="GO" id="GO:0016020">
    <property type="term" value="C:membrane"/>
    <property type="evidence" value="ECO:0007669"/>
    <property type="project" value="UniProtKB-SubCell"/>
</dbReference>
<dbReference type="OrthoDB" id="6285106at2759"/>
<dbReference type="InterPro" id="IPR031152">
    <property type="entry name" value="PLXDC"/>
</dbReference>
<evidence type="ECO:0000256" key="2">
    <source>
        <dbReference type="ARBA" id="ARBA00010297"/>
    </source>
</evidence>
<dbReference type="SUPFAM" id="SSF103575">
    <property type="entry name" value="Plexin repeat"/>
    <property type="match status" value="1"/>
</dbReference>
<evidence type="ECO:0000256" key="8">
    <source>
        <dbReference type="SAM" id="Phobius"/>
    </source>
</evidence>
<dbReference type="Proteomes" id="UP001148018">
    <property type="component" value="Unassembled WGS sequence"/>
</dbReference>
<feature type="transmembrane region" description="Helical" evidence="8">
    <location>
        <begin position="389"/>
        <end position="412"/>
    </location>
</feature>
<keyword evidence="5 8" id="KW-1133">Transmembrane helix</keyword>
<dbReference type="EMBL" id="JANIIK010000040">
    <property type="protein sequence ID" value="KAJ3608443.1"/>
    <property type="molecule type" value="Genomic_DNA"/>
</dbReference>
<dbReference type="SMART" id="SM00423">
    <property type="entry name" value="PSI"/>
    <property type="match status" value="1"/>
</dbReference>
<feature type="domain" description="PSI" evidence="10">
    <location>
        <begin position="286"/>
        <end position="331"/>
    </location>
</feature>
<evidence type="ECO:0000259" key="10">
    <source>
        <dbReference type="SMART" id="SM00423"/>
    </source>
</evidence>
<evidence type="ECO:0000256" key="1">
    <source>
        <dbReference type="ARBA" id="ARBA00004479"/>
    </source>
</evidence>